<feature type="modified residue" description="4-aspartylphosphate" evidence="1">
    <location>
        <position position="57"/>
    </location>
</feature>
<gene>
    <name evidence="4" type="ORF">EAX61_05520</name>
</gene>
<dbReference type="SMART" id="SM00448">
    <property type="entry name" value="REC"/>
    <property type="match status" value="1"/>
</dbReference>
<dbReference type="OrthoDB" id="2168082at2"/>
<feature type="domain" description="HTH LytTR-type" evidence="3">
    <location>
        <begin position="149"/>
        <end position="252"/>
    </location>
</feature>
<dbReference type="Gene3D" id="3.40.50.2300">
    <property type="match status" value="1"/>
</dbReference>
<dbReference type="Pfam" id="PF00072">
    <property type="entry name" value="Response_reg"/>
    <property type="match status" value="1"/>
</dbReference>
<comment type="caution">
    <text evidence="4">The sequence shown here is derived from an EMBL/GenBank/DDBJ whole genome shotgun (WGS) entry which is preliminary data.</text>
</comment>
<keyword evidence="1" id="KW-0597">Phosphoprotein</keyword>
<dbReference type="PANTHER" id="PTHR37299:SF1">
    <property type="entry name" value="STAGE 0 SPORULATION PROTEIN A HOMOLOG"/>
    <property type="match status" value="1"/>
</dbReference>
<dbReference type="SUPFAM" id="SSF52172">
    <property type="entry name" value="CheY-like"/>
    <property type="match status" value="1"/>
</dbReference>
<dbReference type="InterPro" id="IPR011006">
    <property type="entry name" value="CheY-like_superfamily"/>
</dbReference>
<protein>
    <submittedName>
        <fullName evidence="4">DNA-binding response regulator</fullName>
    </submittedName>
</protein>
<dbReference type="Proteomes" id="UP000281985">
    <property type="component" value="Unassembled WGS sequence"/>
</dbReference>
<dbReference type="PROSITE" id="PS50110">
    <property type="entry name" value="RESPONSE_REGULATORY"/>
    <property type="match status" value="1"/>
</dbReference>
<evidence type="ECO:0000313" key="5">
    <source>
        <dbReference type="Proteomes" id="UP000281985"/>
    </source>
</evidence>
<accession>A0A3M0GE79</accession>
<dbReference type="AlphaFoldDB" id="A0A3M0GE79"/>
<organism evidence="4 5">
    <name type="scientific">Dokdonia sinensis</name>
    <dbReference type="NCBI Taxonomy" id="2479847"/>
    <lineage>
        <taxon>Bacteria</taxon>
        <taxon>Pseudomonadati</taxon>
        <taxon>Bacteroidota</taxon>
        <taxon>Flavobacteriia</taxon>
        <taxon>Flavobacteriales</taxon>
        <taxon>Flavobacteriaceae</taxon>
        <taxon>Dokdonia</taxon>
    </lineage>
</organism>
<dbReference type="GO" id="GO:0000156">
    <property type="term" value="F:phosphorelay response regulator activity"/>
    <property type="evidence" value="ECO:0007669"/>
    <property type="project" value="InterPro"/>
</dbReference>
<evidence type="ECO:0000256" key="1">
    <source>
        <dbReference type="PROSITE-ProRule" id="PRU00169"/>
    </source>
</evidence>
<dbReference type="EMBL" id="REFV01000004">
    <property type="protein sequence ID" value="RMB60942.1"/>
    <property type="molecule type" value="Genomic_DNA"/>
</dbReference>
<dbReference type="GO" id="GO:0003677">
    <property type="term" value="F:DNA binding"/>
    <property type="evidence" value="ECO:0007669"/>
    <property type="project" value="UniProtKB-KW"/>
</dbReference>
<dbReference type="PROSITE" id="PS50930">
    <property type="entry name" value="HTH_LYTTR"/>
    <property type="match status" value="1"/>
</dbReference>
<name>A0A3M0GE79_9FLAO</name>
<dbReference type="PANTHER" id="PTHR37299">
    <property type="entry name" value="TRANSCRIPTIONAL REGULATOR-RELATED"/>
    <property type="match status" value="1"/>
</dbReference>
<reference evidence="4 5" key="1">
    <citation type="submission" date="2018-10" db="EMBL/GenBank/DDBJ databases">
        <title>Dokdonia luteus sp. nov., isolated from sea water.</title>
        <authorList>
            <person name="Zhou L.Y."/>
            <person name="Du Z.J."/>
        </authorList>
    </citation>
    <scope>NUCLEOTIDE SEQUENCE [LARGE SCALE GENOMIC DNA]</scope>
    <source>
        <strain evidence="4 5">SH27</strain>
    </source>
</reference>
<evidence type="ECO:0000259" key="3">
    <source>
        <dbReference type="PROSITE" id="PS50930"/>
    </source>
</evidence>
<dbReference type="InterPro" id="IPR007492">
    <property type="entry name" value="LytTR_DNA-bd_dom"/>
</dbReference>
<keyword evidence="5" id="KW-1185">Reference proteome</keyword>
<dbReference type="InterPro" id="IPR001789">
    <property type="entry name" value="Sig_transdc_resp-reg_receiver"/>
</dbReference>
<dbReference type="Pfam" id="PF04397">
    <property type="entry name" value="LytTR"/>
    <property type="match status" value="1"/>
</dbReference>
<sequence>MSKLSAVLVDDEPNNIELLSHFLKKYCPRVEVIGQADTKEDAIAIIPQLEPDLLFMDIVLDEGTGFDVLESIDTTNMQIIFVTAFDEFAIKAFKYNAVDFVLKPVEIEALILAVNHAAERVENNQFIEEKRLSALVEAMTTEKLNQDFIAIPTVNKIEFIKTNTITYCRSDGKYTEFHLKDKRKVVSSKNLGEYEQLLDDKVFFRIHNSYIVNLNYVQNINKSAGNYVELGDHISLPIAKRRQESLARFLRLK</sequence>
<feature type="domain" description="Response regulatory" evidence="2">
    <location>
        <begin position="5"/>
        <end position="118"/>
    </location>
</feature>
<dbReference type="InterPro" id="IPR046947">
    <property type="entry name" value="LytR-like"/>
</dbReference>
<dbReference type="SMART" id="SM00850">
    <property type="entry name" value="LytTR"/>
    <property type="match status" value="1"/>
</dbReference>
<dbReference type="Gene3D" id="2.40.50.1020">
    <property type="entry name" value="LytTr DNA-binding domain"/>
    <property type="match status" value="1"/>
</dbReference>
<proteinExistence type="predicted"/>
<evidence type="ECO:0000313" key="4">
    <source>
        <dbReference type="EMBL" id="RMB60942.1"/>
    </source>
</evidence>
<keyword evidence="4" id="KW-0238">DNA-binding</keyword>
<evidence type="ECO:0000259" key="2">
    <source>
        <dbReference type="PROSITE" id="PS50110"/>
    </source>
</evidence>
<dbReference type="RefSeq" id="WP_121916677.1">
    <property type="nucleotide sequence ID" value="NZ_REFV01000004.1"/>
</dbReference>